<reference evidence="2 3" key="1">
    <citation type="submission" date="2020-08" db="EMBL/GenBank/DDBJ databases">
        <title>A Genomic Blueprint of the Chicken Gut Microbiome.</title>
        <authorList>
            <person name="Gilroy R."/>
            <person name="Ravi A."/>
            <person name="Getino M."/>
            <person name="Pursley I."/>
            <person name="Horton D.L."/>
            <person name="Alikhan N.-F."/>
            <person name="Baker D."/>
            <person name="Gharbi K."/>
            <person name="Hall N."/>
            <person name="Watson M."/>
            <person name="Adriaenssens E.M."/>
            <person name="Foster-Nyarko E."/>
            <person name="Jarju S."/>
            <person name="Secka A."/>
            <person name="Antonio M."/>
            <person name="Oren A."/>
            <person name="Chaudhuri R."/>
            <person name="La Ragione R.M."/>
            <person name="Hildebrand F."/>
            <person name="Pallen M.J."/>
        </authorList>
    </citation>
    <scope>NUCLEOTIDE SEQUENCE [LARGE SCALE GENOMIC DNA]</scope>
    <source>
        <strain evidence="2 3">Sa1CVA4</strain>
    </source>
</reference>
<feature type="transmembrane region" description="Helical" evidence="1">
    <location>
        <begin position="116"/>
        <end position="137"/>
    </location>
</feature>
<comment type="caution">
    <text evidence="2">The sequence shown here is derived from an EMBL/GenBank/DDBJ whole genome shotgun (WGS) entry which is preliminary data.</text>
</comment>
<sequence length="188" mass="21468">MYFENFEKEDKIIDLMKANLVSIKFLVLFTVIFAVPFFIIWQNSFSGNLFDSDHIFVNLFSPLVGMIIGIIIHELIHGIFFAMYARKGLKSVKFGILWKMLTPYCHCKEPLKIRHYIIALLAPFIVLGIIPGIISLFTGNLILLVFGIVFSGAAAGDLMIYQLIKKEDPDDFVQDHPTEAGYTIFRQK</sequence>
<feature type="transmembrane region" description="Helical" evidence="1">
    <location>
        <begin position="21"/>
        <end position="41"/>
    </location>
</feature>
<dbReference type="Pfam" id="PF11667">
    <property type="entry name" value="DUF3267"/>
    <property type="match status" value="1"/>
</dbReference>
<evidence type="ECO:0000313" key="2">
    <source>
        <dbReference type="EMBL" id="MBD8017431.1"/>
    </source>
</evidence>
<keyword evidence="1" id="KW-1133">Transmembrane helix</keyword>
<evidence type="ECO:0000256" key="1">
    <source>
        <dbReference type="SAM" id="Phobius"/>
    </source>
</evidence>
<dbReference type="EMBL" id="JACSPS010000001">
    <property type="protein sequence ID" value="MBD8017431.1"/>
    <property type="molecule type" value="Genomic_DNA"/>
</dbReference>
<dbReference type="InterPro" id="IPR021683">
    <property type="entry name" value="DUF3267"/>
</dbReference>
<evidence type="ECO:0000313" key="3">
    <source>
        <dbReference type="Proteomes" id="UP000626242"/>
    </source>
</evidence>
<feature type="transmembrane region" description="Helical" evidence="1">
    <location>
        <begin position="61"/>
        <end position="84"/>
    </location>
</feature>
<organism evidence="2 3">
    <name type="scientific">Kaistella pullorum</name>
    <dbReference type="NCBI Taxonomy" id="2763074"/>
    <lineage>
        <taxon>Bacteria</taxon>
        <taxon>Pseudomonadati</taxon>
        <taxon>Bacteroidota</taxon>
        <taxon>Flavobacteriia</taxon>
        <taxon>Flavobacteriales</taxon>
        <taxon>Weeksellaceae</taxon>
        <taxon>Chryseobacterium group</taxon>
        <taxon>Kaistella</taxon>
    </lineage>
</organism>
<gene>
    <name evidence="2" type="ORF">H9628_03015</name>
</gene>
<dbReference type="RefSeq" id="WP_251832633.1">
    <property type="nucleotide sequence ID" value="NZ_JACSPS010000001.1"/>
</dbReference>
<proteinExistence type="predicted"/>
<keyword evidence="1" id="KW-0472">Membrane</keyword>
<accession>A0ABR8WK40</accession>
<feature type="transmembrane region" description="Helical" evidence="1">
    <location>
        <begin position="143"/>
        <end position="164"/>
    </location>
</feature>
<keyword evidence="1" id="KW-0812">Transmembrane</keyword>
<name>A0ABR8WK40_9FLAO</name>
<dbReference type="Proteomes" id="UP000626242">
    <property type="component" value="Unassembled WGS sequence"/>
</dbReference>
<protein>
    <submittedName>
        <fullName evidence="2">DUF3267 domain-containing protein</fullName>
    </submittedName>
</protein>
<keyword evidence="3" id="KW-1185">Reference proteome</keyword>